<dbReference type="Pfam" id="PF00098">
    <property type="entry name" value="zf-CCHC"/>
    <property type="match status" value="1"/>
</dbReference>
<evidence type="ECO:0000256" key="1">
    <source>
        <dbReference type="PROSITE-ProRule" id="PRU00047"/>
    </source>
</evidence>
<proteinExistence type="predicted"/>
<feature type="region of interest" description="Disordered" evidence="2">
    <location>
        <begin position="267"/>
        <end position="289"/>
    </location>
</feature>
<dbReference type="InterPro" id="IPR001878">
    <property type="entry name" value="Znf_CCHC"/>
</dbReference>
<keyword evidence="5" id="KW-1185">Reference proteome</keyword>
<dbReference type="Gene3D" id="4.10.60.10">
    <property type="entry name" value="Zinc finger, CCHC-type"/>
    <property type="match status" value="1"/>
</dbReference>
<keyword evidence="1" id="KW-0862">Zinc</keyword>
<accession>A0A8H7RCQ5</accession>
<dbReference type="OrthoDB" id="2285313at2759"/>
<protein>
    <recommendedName>
        <fullName evidence="3">CCHC-type domain-containing protein</fullName>
    </recommendedName>
</protein>
<dbReference type="PANTHER" id="PTHR33223:SF6">
    <property type="entry name" value="CCHC-TYPE DOMAIN-CONTAINING PROTEIN"/>
    <property type="match status" value="1"/>
</dbReference>
<dbReference type="PROSITE" id="PS50158">
    <property type="entry name" value="ZF_CCHC"/>
    <property type="match status" value="1"/>
</dbReference>
<feature type="domain" description="CCHC-type" evidence="3">
    <location>
        <begin position="262"/>
        <end position="278"/>
    </location>
</feature>
<dbReference type="SMART" id="SM00343">
    <property type="entry name" value="ZnF_C2HC"/>
    <property type="match status" value="1"/>
</dbReference>
<sequence>MTGENTRSAHNSTSSEASKRKITKFLSEPKEFTGSMSERNPLSWFRHVDRIRRGLDLGDEEAILIATSHFSGRAELWWDTIESEMKTWAVFTERFKKQFADDLEDLWWSEIENKRQGHNESVDDVALSLRELFNLVKIHDESFQVRSLLQALRPELAFELEKKGRPGTWEETVSKARQIELVINKYRLPSYNLSPNQPTYRHNISLPERSNSNANSIKEDTSVANESIGSTLSELVEGMRTLKINLVDQGQKKNNGVKQPFKCFTCGEEGHRSNDCPSKKPSEKASGHQ</sequence>
<feature type="compositionally biased region" description="Basic and acidic residues" evidence="2">
    <location>
        <begin position="268"/>
        <end position="289"/>
    </location>
</feature>
<dbReference type="PANTHER" id="PTHR33223">
    <property type="entry name" value="CCHC-TYPE DOMAIN-CONTAINING PROTEIN"/>
    <property type="match status" value="1"/>
</dbReference>
<dbReference type="GO" id="GO:0003676">
    <property type="term" value="F:nucleic acid binding"/>
    <property type="evidence" value="ECO:0007669"/>
    <property type="project" value="InterPro"/>
</dbReference>
<evidence type="ECO:0000313" key="4">
    <source>
        <dbReference type="EMBL" id="KAG2208562.1"/>
    </source>
</evidence>
<dbReference type="InterPro" id="IPR005162">
    <property type="entry name" value="Retrotrans_gag_dom"/>
</dbReference>
<organism evidence="4 5">
    <name type="scientific">Circinella minor</name>
    <dbReference type="NCBI Taxonomy" id="1195481"/>
    <lineage>
        <taxon>Eukaryota</taxon>
        <taxon>Fungi</taxon>
        <taxon>Fungi incertae sedis</taxon>
        <taxon>Mucoromycota</taxon>
        <taxon>Mucoromycotina</taxon>
        <taxon>Mucoromycetes</taxon>
        <taxon>Mucorales</taxon>
        <taxon>Lichtheimiaceae</taxon>
        <taxon>Circinella</taxon>
    </lineage>
</organism>
<dbReference type="InterPro" id="IPR036875">
    <property type="entry name" value="Znf_CCHC_sf"/>
</dbReference>
<evidence type="ECO:0000259" key="3">
    <source>
        <dbReference type="PROSITE" id="PS50158"/>
    </source>
</evidence>
<keyword evidence="1" id="KW-0479">Metal-binding</keyword>
<gene>
    <name evidence="4" type="ORF">INT45_003112</name>
</gene>
<dbReference type="EMBL" id="JAEPRB010001045">
    <property type="protein sequence ID" value="KAG2208562.1"/>
    <property type="molecule type" value="Genomic_DNA"/>
</dbReference>
<name>A0A8H7RCQ5_9FUNG</name>
<dbReference type="Proteomes" id="UP000646827">
    <property type="component" value="Unassembled WGS sequence"/>
</dbReference>
<dbReference type="GO" id="GO:0008270">
    <property type="term" value="F:zinc ion binding"/>
    <property type="evidence" value="ECO:0007669"/>
    <property type="project" value="UniProtKB-KW"/>
</dbReference>
<evidence type="ECO:0000313" key="5">
    <source>
        <dbReference type="Proteomes" id="UP000646827"/>
    </source>
</evidence>
<dbReference type="SUPFAM" id="SSF57756">
    <property type="entry name" value="Retrovirus zinc finger-like domains"/>
    <property type="match status" value="1"/>
</dbReference>
<dbReference type="AlphaFoldDB" id="A0A8H7RCQ5"/>
<comment type="caution">
    <text evidence="4">The sequence shown here is derived from an EMBL/GenBank/DDBJ whole genome shotgun (WGS) entry which is preliminary data.</text>
</comment>
<keyword evidence="1" id="KW-0863">Zinc-finger</keyword>
<reference evidence="4 5" key="1">
    <citation type="submission" date="2020-12" db="EMBL/GenBank/DDBJ databases">
        <title>Metabolic potential, ecology and presence of endohyphal bacteria is reflected in genomic diversity of Mucoromycotina.</title>
        <authorList>
            <person name="Muszewska A."/>
            <person name="Okrasinska A."/>
            <person name="Steczkiewicz K."/>
            <person name="Drgas O."/>
            <person name="Orlowska M."/>
            <person name="Perlinska-Lenart U."/>
            <person name="Aleksandrzak-Piekarczyk T."/>
            <person name="Szatraj K."/>
            <person name="Zielenkiewicz U."/>
            <person name="Pilsyk S."/>
            <person name="Malc E."/>
            <person name="Mieczkowski P."/>
            <person name="Kruszewska J.S."/>
            <person name="Biernat P."/>
            <person name="Pawlowska J."/>
        </authorList>
    </citation>
    <scope>NUCLEOTIDE SEQUENCE [LARGE SCALE GENOMIC DNA]</scope>
    <source>
        <strain evidence="4 5">CBS 142.35</strain>
    </source>
</reference>
<feature type="region of interest" description="Disordered" evidence="2">
    <location>
        <begin position="1"/>
        <end position="20"/>
    </location>
</feature>
<feature type="compositionally biased region" description="Polar residues" evidence="2">
    <location>
        <begin position="1"/>
        <end position="16"/>
    </location>
</feature>
<dbReference type="Pfam" id="PF03732">
    <property type="entry name" value="Retrotrans_gag"/>
    <property type="match status" value="1"/>
</dbReference>
<evidence type="ECO:0000256" key="2">
    <source>
        <dbReference type="SAM" id="MobiDB-lite"/>
    </source>
</evidence>